<dbReference type="InterPro" id="IPR016187">
    <property type="entry name" value="CTDL_fold"/>
</dbReference>
<keyword evidence="5" id="KW-0472">Membrane</keyword>
<dbReference type="GO" id="GO:0016323">
    <property type="term" value="C:basolateral plasma membrane"/>
    <property type="evidence" value="ECO:0007669"/>
    <property type="project" value="TreeGrafter"/>
</dbReference>
<dbReference type="PANTHER" id="PTHR10225:SF6">
    <property type="entry name" value="CD44 ANTIGEN"/>
    <property type="match status" value="1"/>
</dbReference>
<evidence type="ECO:0000259" key="11">
    <source>
        <dbReference type="PROSITE" id="PS50963"/>
    </source>
</evidence>
<evidence type="ECO:0000256" key="4">
    <source>
        <dbReference type="ARBA" id="ARBA00022989"/>
    </source>
</evidence>
<dbReference type="STRING" id="62062.ENSHHUP00000008818"/>
<comment type="caution">
    <text evidence="9">Lacks conserved residue(s) required for the propagation of feature annotation.</text>
</comment>
<dbReference type="GeneTree" id="ENSGT01000000214788"/>
<dbReference type="GO" id="GO:0035692">
    <property type="term" value="C:macrophage migration inhibitory factor receptor complex"/>
    <property type="evidence" value="ECO:0007669"/>
    <property type="project" value="TreeGrafter"/>
</dbReference>
<evidence type="ECO:0000256" key="9">
    <source>
        <dbReference type="PROSITE-ProRule" id="PRU00323"/>
    </source>
</evidence>
<reference evidence="12" key="3">
    <citation type="submission" date="2025-09" db="UniProtKB">
        <authorList>
            <consortium name="Ensembl"/>
        </authorList>
    </citation>
    <scope>IDENTIFICATION</scope>
</reference>
<dbReference type="InterPro" id="IPR016186">
    <property type="entry name" value="C-type_lectin-like/link_sf"/>
</dbReference>
<reference evidence="12" key="2">
    <citation type="submission" date="2025-08" db="UniProtKB">
        <authorList>
            <consortium name="Ensembl"/>
        </authorList>
    </citation>
    <scope>IDENTIFICATION</scope>
</reference>
<proteinExistence type="predicted"/>
<dbReference type="Pfam" id="PF00193">
    <property type="entry name" value="Xlink"/>
    <property type="match status" value="1"/>
</dbReference>
<dbReference type="PANTHER" id="PTHR10225">
    <property type="entry name" value="HYALURONAN RECEPTOR"/>
    <property type="match status" value="1"/>
</dbReference>
<evidence type="ECO:0000256" key="8">
    <source>
        <dbReference type="ARBA" id="ARBA00023180"/>
    </source>
</evidence>
<sequence length="88" mass="9510">MIVCVCVCVCYILLICYSKSEVSSCLVSLTKDIKSRSCSHAGVFHVEGGARYSLTFDLAKKLCESLGGTIASKEQVTEAHTQGLETCR</sequence>
<evidence type="ECO:0000256" key="5">
    <source>
        <dbReference type="ARBA" id="ARBA00023136"/>
    </source>
</evidence>
<evidence type="ECO:0000313" key="12">
    <source>
        <dbReference type="Ensembl" id="ENSHHUP00000008818.1"/>
    </source>
</evidence>
<dbReference type="InterPro" id="IPR043210">
    <property type="entry name" value="CD44_antigen-like"/>
</dbReference>
<protein>
    <recommendedName>
        <fullName evidence="11">Link domain-containing protein</fullName>
    </recommendedName>
</protein>
<keyword evidence="6" id="KW-1015">Disulfide bond</keyword>
<dbReference type="GO" id="GO:0007155">
    <property type="term" value="P:cell adhesion"/>
    <property type="evidence" value="ECO:0007669"/>
    <property type="project" value="InterPro"/>
</dbReference>
<dbReference type="Proteomes" id="UP000314982">
    <property type="component" value="Unassembled WGS sequence"/>
</dbReference>
<reference evidence="13" key="1">
    <citation type="submission" date="2018-06" db="EMBL/GenBank/DDBJ databases">
        <title>Genome assembly of Danube salmon.</title>
        <authorList>
            <person name="Macqueen D.J."/>
            <person name="Gundappa M.K."/>
        </authorList>
    </citation>
    <scope>NUCLEOTIDE SEQUENCE [LARGE SCALE GENOMIC DNA]</scope>
</reference>
<keyword evidence="4" id="KW-1133">Transmembrane helix</keyword>
<feature type="signal peptide" evidence="10">
    <location>
        <begin position="1"/>
        <end position="18"/>
    </location>
</feature>
<dbReference type="Gene3D" id="3.10.100.10">
    <property type="entry name" value="Mannose-Binding Protein A, subunit A"/>
    <property type="match status" value="1"/>
</dbReference>
<evidence type="ECO:0000256" key="10">
    <source>
        <dbReference type="SAM" id="SignalP"/>
    </source>
</evidence>
<dbReference type="GO" id="GO:0006954">
    <property type="term" value="P:inflammatory response"/>
    <property type="evidence" value="ECO:0007669"/>
    <property type="project" value="TreeGrafter"/>
</dbReference>
<dbReference type="GO" id="GO:0070374">
    <property type="term" value="P:positive regulation of ERK1 and ERK2 cascade"/>
    <property type="evidence" value="ECO:0007669"/>
    <property type="project" value="TreeGrafter"/>
</dbReference>
<dbReference type="Ensembl" id="ENSHHUT00000009081.1">
    <property type="protein sequence ID" value="ENSHHUP00000008818.1"/>
    <property type="gene ID" value="ENSHHUG00000005382.1"/>
</dbReference>
<keyword evidence="8" id="KW-0325">Glycoprotein</keyword>
<dbReference type="AlphaFoldDB" id="A0A4W5JV34"/>
<name>A0A4W5JV34_9TELE</name>
<dbReference type="GO" id="GO:0004896">
    <property type="term" value="F:cytokine receptor activity"/>
    <property type="evidence" value="ECO:0007669"/>
    <property type="project" value="TreeGrafter"/>
</dbReference>
<evidence type="ECO:0000256" key="3">
    <source>
        <dbReference type="ARBA" id="ARBA00022729"/>
    </source>
</evidence>
<evidence type="ECO:0000256" key="1">
    <source>
        <dbReference type="ARBA" id="ARBA00004167"/>
    </source>
</evidence>
<dbReference type="PROSITE" id="PS50963">
    <property type="entry name" value="LINK_2"/>
    <property type="match status" value="1"/>
</dbReference>
<dbReference type="GO" id="GO:0005540">
    <property type="term" value="F:hyaluronic acid binding"/>
    <property type="evidence" value="ECO:0007669"/>
    <property type="project" value="InterPro"/>
</dbReference>
<evidence type="ECO:0000256" key="7">
    <source>
        <dbReference type="ARBA" id="ARBA00023170"/>
    </source>
</evidence>
<dbReference type="SUPFAM" id="SSF56436">
    <property type="entry name" value="C-type lectin-like"/>
    <property type="match status" value="1"/>
</dbReference>
<keyword evidence="7" id="KW-0675">Receptor</keyword>
<keyword evidence="2" id="KW-0812">Transmembrane</keyword>
<evidence type="ECO:0000256" key="6">
    <source>
        <dbReference type="ARBA" id="ARBA00023157"/>
    </source>
</evidence>
<keyword evidence="13" id="KW-1185">Reference proteome</keyword>
<evidence type="ECO:0000313" key="13">
    <source>
        <dbReference type="Proteomes" id="UP000314982"/>
    </source>
</evidence>
<feature type="domain" description="Link" evidence="11">
    <location>
        <begin position="42"/>
        <end position="88"/>
    </location>
</feature>
<accession>A0A4W5JV34</accession>
<keyword evidence="3 10" id="KW-0732">Signal</keyword>
<dbReference type="InterPro" id="IPR000538">
    <property type="entry name" value="Link_dom"/>
</dbReference>
<organism evidence="12 13">
    <name type="scientific">Hucho hucho</name>
    <name type="common">huchen</name>
    <dbReference type="NCBI Taxonomy" id="62062"/>
    <lineage>
        <taxon>Eukaryota</taxon>
        <taxon>Metazoa</taxon>
        <taxon>Chordata</taxon>
        <taxon>Craniata</taxon>
        <taxon>Vertebrata</taxon>
        <taxon>Euteleostomi</taxon>
        <taxon>Actinopterygii</taxon>
        <taxon>Neopterygii</taxon>
        <taxon>Teleostei</taxon>
        <taxon>Protacanthopterygii</taxon>
        <taxon>Salmoniformes</taxon>
        <taxon>Salmonidae</taxon>
        <taxon>Salmoninae</taxon>
        <taxon>Hucho</taxon>
    </lineage>
</organism>
<comment type="subcellular location">
    <subcellularLocation>
        <location evidence="1">Membrane</location>
        <topology evidence="1">Single-pass membrane protein</topology>
    </subcellularLocation>
</comment>
<evidence type="ECO:0000256" key="2">
    <source>
        <dbReference type="ARBA" id="ARBA00022692"/>
    </source>
</evidence>
<feature type="chain" id="PRO_5021189545" description="Link domain-containing protein" evidence="10">
    <location>
        <begin position="19"/>
        <end position="88"/>
    </location>
</feature>